<evidence type="ECO:0000313" key="5">
    <source>
        <dbReference type="Proteomes" id="UP000199435"/>
    </source>
</evidence>
<dbReference type="STRING" id="411945.GA0061102_10755"/>
<dbReference type="GO" id="GO:0042597">
    <property type="term" value="C:periplasmic space"/>
    <property type="evidence" value="ECO:0007669"/>
    <property type="project" value="UniProtKB-SubCell"/>
</dbReference>
<organism evidence="4 5">
    <name type="scientific">Rhizobium miluonense</name>
    <dbReference type="NCBI Taxonomy" id="411945"/>
    <lineage>
        <taxon>Bacteria</taxon>
        <taxon>Pseudomonadati</taxon>
        <taxon>Pseudomonadota</taxon>
        <taxon>Alphaproteobacteria</taxon>
        <taxon>Hyphomicrobiales</taxon>
        <taxon>Rhizobiaceae</taxon>
        <taxon>Rhizobium/Agrobacterium group</taxon>
        <taxon>Rhizobium</taxon>
    </lineage>
</organism>
<dbReference type="AlphaFoldDB" id="A0A1C3XB98"/>
<protein>
    <submittedName>
        <fullName evidence="4">Polar amino acid transport system substrate-binding protein</fullName>
    </submittedName>
</protein>
<keyword evidence="5" id="KW-1185">Reference proteome</keyword>
<dbReference type="CDD" id="cd01004">
    <property type="entry name" value="PBP2_MidA_like"/>
    <property type="match status" value="1"/>
</dbReference>
<dbReference type="PANTHER" id="PTHR35936">
    <property type="entry name" value="MEMBRANE-BOUND LYTIC MUREIN TRANSGLYCOSYLASE F"/>
    <property type="match status" value="1"/>
</dbReference>
<dbReference type="PANTHER" id="PTHR35936:SF17">
    <property type="entry name" value="ARGININE-BINDING EXTRACELLULAR PROTEIN ARTP"/>
    <property type="match status" value="1"/>
</dbReference>
<evidence type="ECO:0000256" key="2">
    <source>
        <dbReference type="ARBA" id="ARBA00022729"/>
    </source>
</evidence>
<evidence type="ECO:0000313" key="4">
    <source>
        <dbReference type="EMBL" id="SCB49508.1"/>
    </source>
</evidence>
<evidence type="ECO:0000256" key="1">
    <source>
        <dbReference type="ARBA" id="ARBA00004418"/>
    </source>
</evidence>
<dbReference type="InterPro" id="IPR001638">
    <property type="entry name" value="Solute-binding_3/MltF_N"/>
</dbReference>
<evidence type="ECO:0000259" key="3">
    <source>
        <dbReference type="SMART" id="SM00062"/>
    </source>
</evidence>
<dbReference type="Pfam" id="PF00497">
    <property type="entry name" value="SBP_bac_3"/>
    <property type="match status" value="1"/>
</dbReference>
<gene>
    <name evidence="4" type="ORF">GA0061102_10755</name>
</gene>
<feature type="domain" description="Solute-binding protein family 3/N-terminal" evidence="3">
    <location>
        <begin position="90"/>
        <end position="322"/>
    </location>
</feature>
<name>A0A1C3XB98_9HYPH</name>
<dbReference type="SUPFAM" id="SSF53850">
    <property type="entry name" value="Periplasmic binding protein-like II"/>
    <property type="match status" value="1"/>
</dbReference>
<comment type="subcellular location">
    <subcellularLocation>
        <location evidence="1">Periplasm</location>
    </subcellularLocation>
</comment>
<dbReference type="SMART" id="SM00062">
    <property type="entry name" value="PBPb"/>
    <property type="match status" value="1"/>
</dbReference>
<dbReference type="Gene3D" id="3.40.190.10">
    <property type="entry name" value="Periplasmic binding protein-like II"/>
    <property type="match status" value="2"/>
</dbReference>
<proteinExistence type="predicted"/>
<sequence>MLAERTGAGGARAGPLPSFCYGDTVSVTILPNFRTTFMAMAAAALIGPGPASAAGNFDLSPEQPGRVHAAKNDAAIAAIPKDFKFVAPGKFTVAVAPGGPPLATYATDAKTVVGADPDYASAVADALGLKLELIPVAWADWPLGLTSGKYDAVISNVGVTEQRKEKFDFSTYRQGLHGFFVKTDSKIAAIKEPKDAAGLRIIVGAGTNQERILLKWSDEDVKAGLKPLELQYYDDDAASLLALRSDRADVIVQPHAQLVYIATRDKNIKRVGTLSAGWPDRSDVAITTRKGSGFATALTAATNGLIKDGTYARILDHWHLAEEALQKSETNPPGLPKF</sequence>
<accession>A0A1C3XB98</accession>
<reference evidence="5" key="1">
    <citation type="submission" date="2016-08" db="EMBL/GenBank/DDBJ databases">
        <authorList>
            <person name="Varghese N."/>
            <person name="Submissions Spin"/>
        </authorList>
    </citation>
    <scope>NUCLEOTIDE SEQUENCE [LARGE SCALE GENOMIC DNA]</scope>
    <source>
        <strain evidence="5">HAMBI 2971</strain>
    </source>
</reference>
<keyword evidence="2" id="KW-0732">Signal</keyword>
<dbReference type="EMBL" id="FMAH01000075">
    <property type="protein sequence ID" value="SCB49508.1"/>
    <property type="molecule type" value="Genomic_DNA"/>
</dbReference>
<dbReference type="Proteomes" id="UP000199435">
    <property type="component" value="Unassembled WGS sequence"/>
</dbReference>